<proteinExistence type="predicted"/>
<sequence>MLNRFTALMLIGTATIFSACEKDDPPLAENQVQFEASEQGLATDETSKEITVKLSRNTDVDIPLTIGLKETGVVYGTQYTTAPAANSGVIALTIPAGSNSAKFTVTKKSEILLNGDENIEFTIKTASTLVGQTTKIKLSFSSIVSGGIDMTLNGGSGGASAVNSVYVDLSNNSQISIDRKSYDLMFSAGPEFRVLLNNTAGWAVLKVNKTDIKAVTEADITAAQMQVGYGFGNLNMIDDVEGDITKNAMGEVSATDADNKVFVINTAGPSFTPPALTGFKKIRVLRNANGGYTLQHADLNSETFTTVEISKDSKFNYTFFSLTTNSVKTVEPPKDRWDFVWGWSWYKTLDQGVWIPYAYSDLVFTNSRNNVQIAEVLTTAVSYAGFNETHIAEQTFNNKRDAIGSKWRITQTGQGLPPLGVLKDRFYVIKDAAGNVYKLRWNSFHSGPADGGTRGYPTLEFKLIKKA</sequence>
<dbReference type="InterPro" id="IPR025921">
    <property type="entry name" value="HmuY"/>
</dbReference>
<organism evidence="1 2">
    <name type="scientific">Pseudobacter ginsenosidimutans</name>
    <dbReference type="NCBI Taxonomy" id="661488"/>
    <lineage>
        <taxon>Bacteria</taxon>
        <taxon>Pseudomonadati</taxon>
        <taxon>Bacteroidota</taxon>
        <taxon>Chitinophagia</taxon>
        <taxon>Chitinophagales</taxon>
        <taxon>Chitinophagaceae</taxon>
        <taxon>Pseudobacter</taxon>
    </lineage>
</organism>
<reference evidence="1 2" key="1">
    <citation type="submission" date="2019-02" db="EMBL/GenBank/DDBJ databases">
        <title>Genomic Encyclopedia of Type Strains, Phase IV (KMG-IV): sequencing the most valuable type-strain genomes for metagenomic binning, comparative biology and taxonomic classification.</title>
        <authorList>
            <person name="Goeker M."/>
        </authorList>
    </citation>
    <scope>NUCLEOTIDE SEQUENCE [LARGE SCALE GENOMIC DNA]</scope>
    <source>
        <strain evidence="1 2">DSM 18116</strain>
    </source>
</reference>
<dbReference type="OrthoDB" id="1091850at2"/>
<keyword evidence="2" id="KW-1185">Reference proteome</keyword>
<dbReference type="CDD" id="cd12105">
    <property type="entry name" value="HmuY"/>
    <property type="match status" value="1"/>
</dbReference>
<dbReference type="Proteomes" id="UP000293874">
    <property type="component" value="Unassembled WGS sequence"/>
</dbReference>
<dbReference type="PROSITE" id="PS51257">
    <property type="entry name" value="PROKAR_LIPOPROTEIN"/>
    <property type="match status" value="1"/>
</dbReference>
<comment type="caution">
    <text evidence="1">The sequence shown here is derived from an EMBL/GenBank/DDBJ whole genome shotgun (WGS) entry which is preliminary data.</text>
</comment>
<evidence type="ECO:0000313" key="1">
    <source>
        <dbReference type="EMBL" id="RZS71331.1"/>
    </source>
</evidence>
<dbReference type="Pfam" id="PF14064">
    <property type="entry name" value="HmuY"/>
    <property type="match status" value="1"/>
</dbReference>
<gene>
    <name evidence="1" type="ORF">EV199_3234</name>
</gene>
<protein>
    <submittedName>
        <fullName evidence="1">Heme-binding HmuY-like protein</fullName>
    </submittedName>
</protein>
<name>A0A4V2F0U3_9BACT</name>
<accession>A0A4V2F0U3</accession>
<dbReference type="EMBL" id="SGXA01000002">
    <property type="protein sequence ID" value="RZS71331.1"/>
    <property type="molecule type" value="Genomic_DNA"/>
</dbReference>
<dbReference type="RefSeq" id="WP_130541848.1">
    <property type="nucleotide sequence ID" value="NZ_CP042431.1"/>
</dbReference>
<evidence type="ECO:0000313" key="2">
    <source>
        <dbReference type="Proteomes" id="UP000293874"/>
    </source>
</evidence>
<dbReference type="AlphaFoldDB" id="A0A4V2F0U3"/>